<feature type="chain" id="PRO_5018790694" evidence="13">
    <location>
        <begin position="23"/>
        <end position="370"/>
    </location>
</feature>
<dbReference type="InterPro" id="IPR000742">
    <property type="entry name" value="EGF"/>
</dbReference>
<dbReference type="PANTHER" id="PTHR14789:SF8">
    <property type="entry name" value="C-TYPE LECTIN DOMAIN FAMILY 14 MEMBER A PRECURSOR-RELATED"/>
    <property type="match status" value="1"/>
</dbReference>
<dbReference type="Gene3D" id="2.10.25.10">
    <property type="entry name" value="Laminin"/>
    <property type="match status" value="1"/>
</dbReference>
<dbReference type="InterPro" id="IPR018097">
    <property type="entry name" value="EGF_Ca-bd_CS"/>
</dbReference>
<keyword evidence="5 13" id="KW-0732">Signal</keyword>
<evidence type="ECO:0000256" key="7">
    <source>
        <dbReference type="ARBA" id="ARBA00022989"/>
    </source>
</evidence>
<dbReference type="SMART" id="SM00179">
    <property type="entry name" value="EGF_CA"/>
    <property type="match status" value="1"/>
</dbReference>
<evidence type="ECO:0000256" key="1">
    <source>
        <dbReference type="ARBA" id="ARBA00004479"/>
    </source>
</evidence>
<evidence type="ECO:0000256" key="8">
    <source>
        <dbReference type="ARBA" id="ARBA00023136"/>
    </source>
</evidence>
<dbReference type="GO" id="GO:0016020">
    <property type="term" value="C:membrane"/>
    <property type="evidence" value="ECO:0007669"/>
    <property type="project" value="UniProtKB-SubCell"/>
</dbReference>
<sequence length="370" mass="40879">MEFCSWWGSLWMAVFLMNDASCDLSSHRRYILSQKEVTFDRAMTDCSPGFLPQMATKHEVQEILQFLDQSVVNMTVWIGLRKPKSECTVDSKPLKGFKWVETGSQELSFTYWLKEPKLTCTEDLCGALRRQVVQSQVTLGLIPDSCKTPYRFICKLRDGQPRPSLEISQTTMRPVPADPQPKPTTAITSPPTVRSDPTSQPNSLTLGPESCENQNPKHPSIRSLTADPSNSSMVLVECWSEVKVEVVCSGVPAVWRVLNGSLADFSVLCQCEAGFQEEDSGLCVDIDECSTGSPCQHTCLNTQGSYTCVCGADQDSPCEQDVPPANGKMSLSHVLIPVLAVVAVLLVILAVVVVVKCCLKRREKKKRTKP</sequence>
<keyword evidence="3" id="KW-0597">Phosphoprotein</keyword>
<evidence type="ECO:0000256" key="2">
    <source>
        <dbReference type="ARBA" id="ARBA00022536"/>
    </source>
</evidence>
<dbReference type="InterPro" id="IPR049883">
    <property type="entry name" value="NOTCH1_EGF-like"/>
</dbReference>
<evidence type="ECO:0000256" key="13">
    <source>
        <dbReference type="SAM" id="SignalP"/>
    </source>
</evidence>
<dbReference type="RefSeq" id="XP_015230379.1">
    <property type="nucleotide sequence ID" value="XM_015374893.1"/>
</dbReference>
<dbReference type="PROSITE" id="PS00010">
    <property type="entry name" value="ASX_HYDROXYL"/>
    <property type="match status" value="1"/>
</dbReference>
<feature type="region of interest" description="Disordered" evidence="11">
    <location>
        <begin position="163"/>
        <end position="226"/>
    </location>
</feature>
<dbReference type="PROSITE" id="PS50026">
    <property type="entry name" value="EGF_3"/>
    <property type="match status" value="1"/>
</dbReference>
<feature type="transmembrane region" description="Helical" evidence="12">
    <location>
        <begin position="334"/>
        <end position="359"/>
    </location>
</feature>
<keyword evidence="7 12" id="KW-1133">Transmembrane helix</keyword>
<dbReference type="SUPFAM" id="SSF56436">
    <property type="entry name" value="C-type lectin-like"/>
    <property type="match status" value="1"/>
</dbReference>
<evidence type="ECO:0000256" key="6">
    <source>
        <dbReference type="ARBA" id="ARBA00022734"/>
    </source>
</evidence>
<dbReference type="InterPro" id="IPR016187">
    <property type="entry name" value="CTDL_fold"/>
</dbReference>
<evidence type="ECO:0000256" key="4">
    <source>
        <dbReference type="ARBA" id="ARBA00022692"/>
    </source>
</evidence>
<evidence type="ECO:0000313" key="16">
    <source>
        <dbReference type="Ensembl" id="ENSCVAP00000008483.1"/>
    </source>
</evidence>
<dbReference type="Ensembl" id="ENSCVAT00000001547.1">
    <property type="protein sequence ID" value="ENSCVAP00000008483.1"/>
    <property type="gene ID" value="ENSCVAG00000010291.1"/>
</dbReference>
<dbReference type="GeneID" id="107084844"/>
<dbReference type="Gene3D" id="3.10.100.10">
    <property type="entry name" value="Mannose-Binding Protein A, subunit A"/>
    <property type="match status" value="1"/>
</dbReference>
<comment type="subcellular location">
    <subcellularLocation>
        <location evidence="1">Membrane</location>
        <topology evidence="1">Single-pass type I membrane protein</topology>
    </subcellularLocation>
</comment>
<dbReference type="CTD" id="161198"/>
<name>A0A3Q2CSD0_CYPVA</name>
<comment type="caution">
    <text evidence="10">Lacks conserved residue(s) required for the propagation of feature annotation.</text>
</comment>
<feature type="domain" description="C-type lectin" evidence="15">
    <location>
        <begin position="30"/>
        <end position="155"/>
    </location>
</feature>
<dbReference type="InterPro" id="IPR016186">
    <property type="entry name" value="C-type_lectin-like/link_sf"/>
</dbReference>
<reference evidence="16" key="1">
    <citation type="submission" date="2025-08" db="UniProtKB">
        <authorList>
            <consortium name="Ensembl"/>
        </authorList>
    </citation>
    <scope>IDENTIFICATION</scope>
</reference>
<keyword evidence="6" id="KW-0430">Lectin</keyword>
<keyword evidence="4 12" id="KW-0812">Transmembrane</keyword>
<dbReference type="InterPro" id="IPR001881">
    <property type="entry name" value="EGF-like_Ca-bd_dom"/>
</dbReference>
<dbReference type="OMA" id="GEPTVWR"/>
<dbReference type="GO" id="GO:0005509">
    <property type="term" value="F:calcium ion binding"/>
    <property type="evidence" value="ECO:0007669"/>
    <property type="project" value="InterPro"/>
</dbReference>
<evidence type="ECO:0000256" key="11">
    <source>
        <dbReference type="SAM" id="MobiDB-lite"/>
    </source>
</evidence>
<reference evidence="16" key="2">
    <citation type="submission" date="2025-09" db="UniProtKB">
        <authorList>
            <consortium name="Ensembl"/>
        </authorList>
    </citation>
    <scope>IDENTIFICATION</scope>
</reference>
<dbReference type="GO" id="GO:0030246">
    <property type="term" value="F:carbohydrate binding"/>
    <property type="evidence" value="ECO:0007669"/>
    <property type="project" value="UniProtKB-KW"/>
</dbReference>
<dbReference type="PROSITE" id="PS50041">
    <property type="entry name" value="C_TYPE_LECTIN_2"/>
    <property type="match status" value="1"/>
</dbReference>
<accession>A0A3Q2CSD0</accession>
<dbReference type="CDD" id="cd00054">
    <property type="entry name" value="EGF_CA"/>
    <property type="match status" value="1"/>
</dbReference>
<feature type="compositionally biased region" description="Polar residues" evidence="11">
    <location>
        <begin position="183"/>
        <end position="226"/>
    </location>
</feature>
<dbReference type="STRING" id="28743.ENSCVAP00000008483"/>
<feature type="signal peptide" evidence="13">
    <location>
        <begin position="1"/>
        <end position="22"/>
    </location>
</feature>
<evidence type="ECO:0000256" key="3">
    <source>
        <dbReference type="ARBA" id="ARBA00022553"/>
    </source>
</evidence>
<dbReference type="PROSITE" id="PS01187">
    <property type="entry name" value="EGF_CA"/>
    <property type="match status" value="1"/>
</dbReference>
<keyword evidence="9 10" id="KW-1015">Disulfide bond</keyword>
<evidence type="ECO:0000256" key="9">
    <source>
        <dbReference type="ARBA" id="ARBA00023157"/>
    </source>
</evidence>
<keyword evidence="8 12" id="KW-0472">Membrane</keyword>
<dbReference type="InterPro" id="IPR001304">
    <property type="entry name" value="C-type_lectin-like"/>
</dbReference>
<feature type="domain" description="EGF-like" evidence="14">
    <location>
        <begin position="285"/>
        <end position="319"/>
    </location>
</feature>
<evidence type="ECO:0000259" key="14">
    <source>
        <dbReference type="PROSITE" id="PS50026"/>
    </source>
</evidence>
<dbReference type="InterPro" id="IPR000152">
    <property type="entry name" value="EGF-type_Asp/Asn_hydroxyl_site"/>
</dbReference>
<dbReference type="AlphaFoldDB" id="A0A3Q2CSD0"/>
<dbReference type="OrthoDB" id="9890094at2759"/>
<evidence type="ECO:0000256" key="10">
    <source>
        <dbReference type="PROSITE-ProRule" id="PRU00076"/>
    </source>
</evidence>
<dbReference type="InterPro" id="IPR051505">
    <property type="entry name" value="C-type_lectin_domain"/>
</dbReference>
<dbReference type="GeneTree" id="ENSGT01030000234930"/>
<organism evidence="16 17">
    <name type="scientific">Cyprinodon variegatus</name>
    <name type="common">Sheepshead minnow</name>
    <dbReference type="NCBI Taxonomy" id="28743"/>
    <lineage>
        <taxon>Eukaryota</taxon>
        <taxon>Metazoa</taxon>
        <taxon>Chordata</taxon>
        <taxon>Craniata</taxon>
        <taxon>Vertebrata</taxon>
        <taxon>Euteleostomi</taxon>
        <taxon>Actinopterygii</taxon>
        <taxon>Neopterygii</taxon>
        <taxon>Teleostei</taxon>
        <taxon>Neoteleostei</taxon>
        <taxon>Acanthomorphata</taxon>
        <taxon>Ovalentaria</taxon>
        <taxon>Atherinomorphae</taxon>
        <taxon>Cyprinodontiformes</taxon>
        <taxon>Cyprinodontidae</taxon>
        <taxon>Cyprinodon</taxon>
    </lineage>
</organism>
<evidence type="ECO:0000256" key="12">
    <source>
        <dbReference type="SAM" id="Phobius"/>
    </source>
</evidence>
<evidence type="ECO:0000259" key="15">
    <source>
        <dbReference type="PROSITE" id="PS50041"/>
    </source>
</evidence>
<keyword evidence="2 10" id="KW-0245">EGF-like domain</keyword>
<dbReference type="SUPFAM" id="SSF57196">
    <property type="entry name" value="EGF/Laminin"/>
    <property type="match status" value="1"/>
</dbReference>
<dbReference type="Pfam" id="PF07645">
    <property type="entry name" value="EGF_CA"/>
    <property type="match status" value="1"/>
</dbReference>
<dbReference type="Proteomes" id="UP000265020">
    <property type="component" value="Unassembled WGS sequence"/>
</dbReference>
<dbReference type="PANTHER" id="PTHR14789">
    <property type="entry name" value="CHONDROLECTIN VARIANT CHODLFDELTAE"/>
    <property type="match status" value="1"/>
</dbReference>
<feature type="disulfide bond" evidence="10">
    <location>
        <begin position="289"/>
        <end position="299"/>
    </location>
</feature>
<proteinExistence type="predicted"/>
<keyword evidence="17" id="KW-1185">Reference proteome</keyword>
<protein>
    <submittedName>
        <fullName evidence="16">C-type lectin domain containing 14A</fullName>
    </submittedName>
</protein>
<evidence type="ECO:0000313" key="17">
    <source>
        <dbReference type="Proteomes" id="UP000265020"/>
    </source>
</evidence>
<evidence type="ECO:0000256" key="5">
    <source>
        <dbReference type="ARBA" id="ARBA00022729"/>
    </source>
</evidence>
<dbReference type="KEGG" id="cvg:107084844"/>